<reference evidence="1 2" key="1">
    <citation type="submission" date="2024-06" db="EMBL/GenBank/DDBJ databases">
        <title>The Natural Products Discovery Center: Release of the First 8490 Sequenced Strains for Exploring Actinobacteria Biosynthetic Diversity.</title>
        <authorList>
            <person name="Kalkreuter E."/>
            <person name="Kautsar S.A."/>
            <person name="Yang D."/>
            <person name="Bader C.D."/>
            <person name="Teijaro C.N."/>
            <person name="Fluegel L."/>
            <person name="Davis C.M."/>
            <person name="Simpson J.R."/>
            <person name="Lauterbach L."/>
            <person name="Steele A.D."/>
            <person name="Gui C."/>
            <person name="Meng S."/>
            <person name="Li G."/>
            <person name="Viehrig K."/>
            <person name="Ye F."/>
            <person name="Su P."/>
            <person name="Kiefer A.F."/>
            <person name="Nichols A."/>
            <person name="Cepeda A.J."/>
            <person name="Yan W."/>
            <person name="Fan B."/>
            <person name="Jiang Y."/>
            <person name="Adhikari A."/>
            <person name="Zheng C.-J."/>
            <person name="Schuster L."/>
            <person name="Cowan T.M."/>
            <person name="Smanski M.J."/>
            <person name="Chevrette M.G."/>
            <person name="De Carvalho L.P.S."/>
            <person name="Shen B."/>
        </authorList>
    </citation>
    <scope>NUCLEOTIDE SEQUENCE [LARGE SCALE GENOMIC DNA]</scope>
    <source>
        <strain evidence="1 2">NPDC048946</strain>
    </source>
</reference>
<evidence type="ECO:0000313" key="2">
    <source>
        <dbReference type="Proteomes" id="UP001551482"/>
    </source>
</evidence>
<accession>A0ABV3DKE1</accession>
<keyword evidence="2" id="KW-1185">Reference proteome</keyword>
<evidence type="ECO:0000313" key="1">
    <source>
        <dbReference type="EMBL" id="MEU8136233.1"/>
    </source>
</evidence>
<dbReference type="EMBL" id="JBEZFP010000058">
    <property type="protein sequence ID" value="MEU8136233.1"/>
    <property type="molecule type" value="Genomic_DNA"/>
</dbReference>
<gene>
    <name evidence="1" type="ORF">AB0C36_22315</name>
</gene>
<sequence>MTSLDESQAIAVRRKPLSVALVGRLVDLARADWDTDTVSRFLDECGRRTGLVPGARLTDTGHPLKSLDPDLAAAEHPGFLLEFAYHHPDADDEYSEDLLGAQFPWPDWAATPAGEAGASAFAAAWADAEAMLAATLGAPEVRFTHDTGPDGWSFAAWRVADRALVLAQGEEFGTYGELEMAAVWLVPHRASTPFPGAADFYDWLVSSSTDRPADDA</sequence>
<dbReference type="RefSeq" id="WP_358356594.1">
    <property type="nucleotide sequence ID" value="NZ_JBEZFP010000058.1"/>
</dbReference>
<proteinExistence type="predicted"/>
<dbReference type="Proteomes" id="UP001551482">
    <property type="component" value="Unassembled WGS sequence"/>
</dbReference>
<name>A0ABV3DKE1_9ACTN</name>
<comment type="caution">
    <text evidence="1">The sequence shown here is derived from an EMBL/GenBank/DDBJ whole genome shotgun (WGS) entry which is preliminary data.</text>
</comment>
<protein>
    <submittedName>
        <fullName evidence="1">Uncharacterized protein</fullName>
    </submittedName>
</protein>
<organism evidence="1 2">
    <name type="scientific">Streptodolium elevatio</name>
    <dbReference type="NCBI Taxonomy" id="3157996"/>
    <lineage>
        <taxon>Bacteria</taxon>
        <taxon>Bacillati</taxon>
        <taxon>Actinomycetota</taxon>
        <taxon>Actinomycetes</taxon>
        <taxon>Kitasatosporales</taxon>
        <taxon>Streptomycetaceae</taxon>
        <taxon>Streptodolium</taxon>
    </lineage>
</organism>